<dbReference type="InterPro" id="IPR036582">
    <property type="entry name" value="Mao_N_sf"/>
</dbReference>
<organism evidence="3 4">
    <name type="scientific">Ammoniphilus resinae</name>
    <dbReference type="NCBI Taxonomy" id="861532"/>
    <lineage>
        <taxon>Bacteria</taxon>
        <taxon>Bacillati</taxon>
        <taxon>Bacillota</taxon>
        <taxon>Bacilli</taxon>
        <taxon>Bacillales</taxon>
        <taxon>Paenibacillaceae</taxon>
        <taxon>Aneurinibacillus group</taxon>
        <taxon>Ammoniphilus</taxon>
    </lineage>
</organism>
<dbReference type="Proteomes" id="UP001519343">
    <property type="component" value="Unassembled WGS sequence"/>
</dbReference>
<comment type="caution">
    <text evidence="3">The sequence shown here is derived from an EMBL/GenBank/DDBJ whole genome shotgun (WGS) entry which is preliminary data.</text>
</comment>
<evidence type="ECO:0000259" key="2">
    <source>
        <dbReference type="Pfam" id="PF12690"/>
    </source>
</evidence>
<dbReference type="InterPro" id="IPR020481">
    <property type="entry name" value="Intracell_prot_inh_BsuPI"/>
</dbReference>
<dbReference type="InterPro" id="IPR038144">
    <property type="entry name" value="IPI"/>
</dbReference>
<dbReference type="RefSeq" id="WP_209812290.1">
    <property type="nucleotide sequence ID" value="NZ_JAGGKT010000019.1"/>
</dbReference>
<dbReference type="Pfam" id="PF12690">
    <property type="entry name" value="BsuPI"/>
    <property type="match status" value="1"/>
</dbReference>
<evidence type="ECO:0008006" key="5">
    <source>
        <dbReference type="Google" id="ProtNLM"/>
    </source>
</evidence>
<name>A0ABS4GVI4_9BACL</name>
<protein>
    <recommendedName>
        <fullName evidence="5">Copper amine oxidase-like N-terminal domain-containing protein</fullName>
    </recommendedName>
</protein>
<evidence type="ECO:0000313" key="4">
    <source>
        <dbReference type="Proteomes" id="UP001519343"/>
    </source>
</evidence>
<dbReference type="EMBL" id="JAGGKT010000019">
    <property type="protein sequence ID" value="MBP1934283.1"/>
    <property type="molecule type" value="Genomic_DNA"/>
</dbReference>
<dbReference type="Gene3D" id="2.60.40.2360">
    <property type="entry name" value="Intracellular proteinase inhibitor BsuPI"/>
    <property type="match status" value="1"/>
</dbReference>
<evidence type="ECO:0000259" key="1">
    <source>
        <dbReference type="Pfam" id="PF07833"/>
    </source>
</evidence>
<feature type="domain" description="Intracellular proteinase inhibitor BsuPI" evidence="2">
    <location>
        <begin position="127"/>
        <end position="216"/>
    </location>
</feature>
<evidence type="ECO:0000313" key="3">
    <source>
        <dbReference type="EMBL" id="MBP1934283.1"/>
    </source>
</evidence>
<feature type="domain" description="Copper amine oxidase-like N-terminal" evidence="1">
    <location>
        <begin position="10"/>
        <end position="102"/>
    </location>
</feature>
<dbReference type="InterPro" id="IPR012854">
    <property type="entry name" value="Cu_amine_oxidase-like_N"/>
</dbReference>
<dbReference type="Gene3D" id="3.30.457.10">
    <property type="entry name" value="Copper amine oxidase-like, N-terminal domain"/>
    <property type="match status" value="1"/>
</dbReference>
<dbReference type="SUPFAM" id="SSF55383">
    <property type="entry name" value="Copper amine oxidase, domain N"/>
    <property type="match status" value="1"/>
</dbReference>
<keyword evidence="4" id="KW-1185">Reference proteome</keyword>
<reference evidence="3 4" key="1">
    <citation type="submission" date="2021-03" db="EMBL/GenBank/DDBJ databases">
        <title>Genomic Encyclopedia of Type Strains, Phase IV (KMG-IV): sequencing the most valuable type-strain genomes for metagenomic binning, comparative biology and taxonomic classification.</title>
        <authorList>
            <person name="Goeker M."/>
        </authorList>
    </citation>
    <scope>NUCLEOTIDE SEQUENCE [LARGE SCALE GENOMIC DNA]</scope>
    <source>
        <strain evidence="3 4">DSM 24738</strain>
    </source>
</reference>
<accession>A0ABS4GVI4</accession>
<gene>
    <name evidence="3" type="ORF">J2Z37_004303</name>
</gene>
<proteinExistence type="predicted"/>
<sequence>MKKTAMKLVALGMVIGIFGTTGAVLATSALTSIQVSLDPMRLHVNGEPLQGHGIDDKSGEFFNGKKHVPTTMIYEGTTYVPVRLAAESFGYQVDWDRNHRVINFQNEKQPPKGIVAGSLESSISHETNEDGSIDFTFVVKNQTEREMTLAFNSGQRFDYVIRNSKGEVVKSYAADKLFIQALGEKVLKQGEEWVMTDKVDTLPKGEYTIEFWITSNEDQAKHKYTFTVK</sequence>
<dbReference type="Pfam" id="PF07833">
    <property type="entry name" value="Cu_amine_oxidN1"/>
    <property type="match status" value="1"/>
</dbReference>